<keyword evidence="2" id="KW-0732">Signal</keyword>
<organism evidence="6 7">
    <name type="scientific">Pontibacter akesuensis</name>
    <dbReference type="NCBI Taxonomy" id="388950"/>
    <lineage>
        <taxon>Bacteria</taxon>
        <taxon>Pseudomonadati</taxon>
        <taxon>Bacteroidota</taxon>
        <taxon>Cytophagia</taxon>
        <taxon>Cytophagales</taxon>
        <taxon>Hymenobacteraceae</taxon>
        <taxon>Pontibacter</taxon>
    </lineage>
</organism>
<evidence type="ECO:0000259" key="5">
    <source>
        <dbReference type="Pfam" id="PF19408"/>
    </source>
</evidence>
<dbReference type="AlphaFoldDB" id="A0A1I7HQA1"/>
<dbReference type="Pfam" id="PF01345">
    <property type="entry name" value="DUF11"/>
    <property type="match status" value="1"/>
</dbReference>
<evidence type="ECO:0000259" key="4">
    <source>
        <dbReference type="Pfam" id="PF01345"/>
    </source>
</evidence>
<dbReference type="InterPro" id="IPR001434">
    <property type="entry name" value="OmcB-like_DUF11"/>
</dbReference>
<evidence type="ECO:0000256" key="3">
    <source>
        <dbReference type="SAM" id="MobiDB-lite"/>
    </source>
</evidence>
<keyword evidence="7" id="KW-1185">Reference proteome</keyword>
<dbReference type="InterPro" id="IPR045829">
    <property type="entry name" value="PKD_6"/>
</dbReference>
<accession>A0A1I7HQA1</accession>
<feature type="domain" description="DUF11" evidence="4">
    <location>
        <begin position="253"/>
        <end position="369"/>
    </location>
</feature>
<evidence type="ECO:0000313" key="6">
    <source>
        <dbReference type="EMBL" id="SFU62908.1"/>
    </source>
</evidence>
<feature type="domain" description="PKD-like" evidence="5">
    <location>
        <begin position="546"/>
        <end position="625"/>
    </location>
</feature>
<evidence type="ECO:0000256" key="1">
    <source>
        <dbReference type="ARBA" id="ARBA00005445"/>
    </source>
</evidence>
<dbReference type="InterPro" id="IPR047589">
    <property type="entry name" value="DUF11_rpt"/>
</dbReference>
<protein>
    <submittedName>
        <fullName evidence="6">Conserved repeat domain-containing protein/gliding motility-associated C-terminal domain-containing protein</fullName>
    </submittedName>
</protein>
<reference evidence="7" key="1">
    <citation type="submission" date="2016-10" db="EMBL/GenBank/DDBJ databases">
        <authorList>
            <person name="Varghese N."/>
        </authorList>
    </citation>
    <scope>NUCLEOTIDE SEQUENCE [LARGE SCALE GENOMIC DNA]</scope>
    <source>
        <strain evidence="7">DSM 18820</strain>
    </source>
</reference>
<feature type="domain" description="PKD-like" evidence="5">
    <location>
        <begin position="462"/>
        <end position="536"/>
    </location>
</feature>
<comment type="similarity">
    <text evidence="1">Belongs to the ice-binding protein family.</text>
</comment>
<dbReference type="InterPro" id="IPR021884">
    <property type="entry name" value="Ice-bd_prot"/>
</dbReference>
<dbReference type="NCBIfam" id="TIGR04131">
    <property type="entry name" value="Bac_Flav_CTERM"/>
    <property type="match status" value="1"/>
</dbReference>
<feature type="domain" description="PKD-like" evidence="5">
    <location>
        <begin position="805"/>
        <end position="884"/>
    </location>
</feature>
<dbReference type="Pfam" id="PF11999">
    <property type="entry name" value="Ice_binding"/>
    <property type="match status" value="1"/>
</dbReference>
<dbReference type="Gene3D" id="2.60.40.1170">
    <property type="entry name" value="Mu homology domain, subdomain B"/>
    <property type="match status" value="1"/>
</dbReference>
<feature type="domain" description="PKD-like" evidence="5">
    <location>
        <begin position="723"/>
        <end position="800"/>
    </location>
</feature>
<dbReference type="Pfam" id="PF13585">
    <property type="entry name" value="CHU_C"/>
    <property type="match status" value="1"/>
</dbReference>
<dbReference type="EMBL" id="FPCA01000002">
    <property type="protein sequence ID" value="SFU62908.1"/>
    <property type="molecule type" value="Genomic_DNA"/>
</dbReference>
<evidence type="ECO:0000313" key="7">
    <source>
        <dbReference type="Proteomes" id="UP000182491"/>
    </source>
</evidence>
<dbReference type="Pfam" id="PF19408">
    <property type="entry name" value="PKD_6"/>
    <property type="match status" value="5"/>
</dbReference>
<name>A0A1I7HQA1_9BACT</name>
<dbReference type="InterPro" id="IPR026341">
    <property type="entry name" value="T9SS_type_B"/>
</dbReference>
<dbReference type="Proteomes" id="UP000182491">
    <property type="component" value="Unassembled WGS sequence"/>
</dbReference>
<feature type="domain" description="PKD-like" evidence="5">
    <location>
        <begin position="637"/>
        <end position="709"/>
    </location>
</feature>
<gene>
    <name evidence="6" type="ORF">SAMN04487941_1592</name>
</gene>
<feature type="region of interest" description="Disordered" evidence="3">
    <location>
        <begin position="349"/>
        <end position="370"/>
    </location>
</feature>
<dbReference type="NCBIfam" id="TIGR01451">
    <property type="entry name" value="B_ant_repeat"/>
    <property type="match status" value="1"/>
</dbReference>
<dbReference type="STRING" id="388950.GCA_001611675_01953"/>
<dbReference type="OrthoDB" id="2582440at2"/>
<evidence type="ECO:0000256" key="2">
    <source>
        <dbReference type="ARBA" id="ARBA00022729"/>
    </source>
</evidence>
<proteinExistence type="inferred from homology"/>
<sequence length="980" mass="101867">MNTRLILYPFTRYFMIKNLLLTFLILIGGYTQSMAQEDPTVEVLGRASSFAVLSSTTVTNTGTTVIYGNLGTLPVNALQDNGLLIVSKKEIGTVTAAQAMEDATGVYTSIAAKSVDFSHLRMPSVLLPGVHQINGDANLNDVLQGTITFDGRGDVNAKFYVIVKGDLKNSLPVGGIASVRVNTTNGAEAKNIYWIVENNVNLTGVSLFEGSVLAKGNINLAEGVYLNGRIISLEGRINLNANLIYLPNVIYTDLNVKKEAEGGSYTVGANIRYTITVTNAGPGTATGVVITENFPQGGLEFVTYTTAKGTFGMDADGKYRWHVGDLQNGEVAVITVVFKLLVAGEINNQVTIDPNPNNPDPEPNDNNDEDPVVVCAVPTLDITPSTSYCGITPTDITFTVTEVAGATYDFTVLPTGWSLVSQSNNTAVIRVAAPGTLQVKVTDRCNTVYTVTEQLVLPTKPAPPTIQGAATVCANSTDNTYTVTGYGAGVTYLWTPVGDVRIVGEATGSSVQVSAGTNGGSLTLVVSNSCLSSNVATKAIGITATPATPASVTGQAVVCAGTTQTYRTDAVAGATSYTWNLPTGWAVVPGTPANEREIQVTVGFAGGNISVAANGVCESSAASAPLSITVNSKPAKPVIEGVASACNGQTITLTAREVAGITDYDWTTPAGWAVVSGGDHFRSVTLRVGAAAGTVTLAVVNACGTGDEIAEVAVSPLGGPDAPTVSGTTEVCENTQALTYSVASPVEDITYTWAVTGGISLVQGASTGTSVKVNAGTTGGTITVTASNGCSSTASQPLQVNVSTPPAILGQITDNSNVCDGLVYTIDPVQSATSYAWRVTAGFTIVSGQGTNTITVKADNATARFGTVSVTAINGPCSSTTAATAPMDASLVEGQLNLPKAFSPNGDGKNDTWFISNLEKFPVNEVTIFNRWGSEVYKKTGYQNDWMGKGLEQGTYFYKVRVTVCGGIVKEFTGYVTLFR</sequence>